<comment type="subcellular location">
    <subcellularLocation>
        <location evidence="2">Chromosome</location>
    </subcellularLocation>
    <subcellularLocation>
        <location evidence="1">Nucleus</location>
    </subcellularLocation>
</comment>
<feature type="domain" description="BRCT" evidence="16">
    <location>
        <begin position="494"/>
        <end position="585"/>
    </location>
</feature>
<keyword evidence="6" id="KW-0677">Repeat</keyword>
<evidence type="ECO:0000256" key="7">
    <source>
        <dbReference type="ARBA" id="ARBA00022763"/>
    </source>
</evidence>
<dbReference type="GO" id="GO:0005634">
    <property type="term" value="C:nucleus"/>
    <property type="evidence" value="ECO:0007669"/>
    <property type="project" value="UniProtKB-SubCell"/>
</dbReference>
<accession>A0A4Z2IZY4</accession>
<dbReference type="Gene3D" id="2.60.120.260">
    <property type="entry name" value="Galactose-binding domain-like"/>
    <property type="match status" value="1"/>
</dbReference>
<feature type="compositionally biased region" description="Polar residues" evidence="15">
    <location>
        <begin position="400"/>
        <end position="412"/>
    </location>
</feature>
<dbReference type="Proteomes" id="UP000314294">
    <property type="component" value="Unassembled WGS sequence"/>
</dbReference>
<dbReference type="FunFam" id="3.40.50.10190:FF:000012">
    <property type="entry name" value="X-ray repair cross complementing 1"/>
    <property type="match status" value="1"/>
</dbReference>
<feature type="region of interest" description="Disordered" evidence="15">
    <location>
        <begin position="371"/>
        <end position="493"/>
    </location>
</feature>
<dbReference type="GO" id="GO:0003684">
    <property type="term" value="F:damaged DNA binding"/>
    <property type="evidence" value="ECO:0007669"/>
    <property type="project" value="InterPro"/>
</dbReference>
<dbReference type="CDD" id="cd17725">
    <property type="entry name" value="BRCT_XRCC1_rpt1"/>
    <property type="match status" value="1"/>
</dbReference>
<evidence type="ECO:0000256" key="5">
    <source>
        <dbReference type="ARBA" id="ARBA00022553"/>
    </source>
</evidence>
<dbReference type="PANTHER" id="PTHR11370:SF5">
    <property type="entry name" value="DNA REPAIR PROTEIN XRCC1"/>
    <property type="match status" value="1"/>
</dbReference>
<evidence type="ECO:0000256" key="14">
    <source>
        <dbReference type="ARBA" id="ARBA00079580"/>
    </source>
</evidence>
<dbReference type="SUPFAM" id="SSF52113">
    <property type="entry name" value="BRCT domain"/>
    <property type="match status" value="2"/>
</dbReference>
<dbReference type="PROSITE" id="PS50172">
    <property type="entry name" value="BRCT"/>
    <property type="match status" value="2"/>
</dbReference>
<proteinExistence type="predicted"/>
<dbReference type="GO" id="GO:0006303">
    <property type="term" value="P:double-strand break repair via nonhomologous end joining"/>
    <property type="evidence" value="ECO:0007669"/>
    <property type="project" value="InterPro"/>
</dbReference>
<feature type="compositionally biased region" description="Basic and acidic residues" evidence="15">
    <location>
        <begin position="263"/>
        <end position="282"/>
    </location>
</feature>
<dbReference type="PANTHER" id="PTHR11370">
    <property type="entry name" value="DNA-REPAIR PROTEIN XRCC1"/>
    <property type="match status" value="1"/>
</dbReference>
<dbReference type="InterPro" id="IPR036420">
    <property type="entry name" value="BRCT_dom_sf"/>
</dbReference>
<feature type="compositionally biased region" description="Acidic residues" evidence="15">
    <location>
        <begin position="384"/>
        <end position="397"/>
    </location>
</feature>
<feature type="compositionally biased region" description="Basic and acidic residues" evidence="15">
    <location>
        <begin position="207"/>
        <end position="217"/>
    </location>
</feature>
<dbReference type="AlphaFoldDB" id="A0A4Z2IZY4"/>
<evidence type="ECO:0000256" key="6">
    <source>
        <dbReference type="ARBA" id="ARBA00022737"/>
    </source>
</evidence>
<dbReference type="SUPFAM" id="SSF49785">
    <property type="entry name" value="Galactose-binding domain-like"/>
    <property type="match status" value="1"/>
</dbReference>
<evidence type="ECO:0000256" key="12">
    <source>
        <dbReference type="ARBA" id="ARBA00064453"/>
    </source>
</evidence>
<comment type="caution">
    <text evidence="17">The sequence shown here is derived from an EMBL/GenBank/DDBJ whole genome shotgun (WGS) entry which is preliminary data.</text>
</comment>
<dbReference type="GO" id="GO:0000012">
    <property type="term" value="P:single strand break repair"/>
    <property type="evidence" value="ECO:0007669"/>
    <property type="project" value="InterPro"/>
</dbReference>
<comment type="function">
    <text evidence="11">Scaffold protein involved in DNA single-strand break repair by mediating the assembly of DNA break repair protein complexes. Negatively regulates ADP-ribosyltransferase activity of PARP1 during base-excision repair in order to prevent excessive PARP1 activity. Recognizes and binds poly-ADP-ribose chains: specifically binds auto-poly-ADP-ribosylated PARP1, limiting its activity.</text>
</comment>
<keyword evidence="5" id="KW-0597">Phosphoprotein</keyword>
<dbReference type="InterPro" id="IPR002706">
    <property type="entry name" value="Xrcc1_N"/>
</dbReference>
<evidence type="ECO:0000313" key="17">
    <source>
        <dbReference type="EMBL" id="TNN83317.1"/>
    </source>
</evidence>
<dbReference type="InterPro" id="IPR001357">
    <property type="entry name" value="BRCT_dom"/>
</dbReference>
<feature type="domain" description="BRCT" evidence="16">
    <location>
        <begin position="289"/>
        <end position="377"/>
    </location>
</feature>
<sequence length="587" mass="65362">MPEIQLKHVVSCTTEDVTHKADNLLSSDTYRKWKAARDGEKQTSVILQFEKQEQVHSIDIGNEGSAFIEVLVGNSSAVRDQDYEVLLVTSSFMSPTESRNGTNLNRVRFFGPHQLQKSSSQEKWDRVKIVCSQPYSKNIAYGLAFVKFHSPPDKNDPPPTSSPKLTKLGQFRVKEESPSTSPSLQPGSLFFSRDNATKSSTPTPAKRKFEFSKERQSESGPPPAKKPAPGASPEVKAATPKQKPSPAGTPSPGTAKASPAQKSADKKRESQSKPEPKPKQEKASGTPVPFKRMLEGVVFVLSGFQNPFRGELREKALDMGAKYRPDWTPDATHLICAFANTPKYSQVKSAGGTIVRKEWVMDCHKRKQKLPSKRYLMDGGDSSSESEMEVDDQSEEETTTKSPQKPQRQATPKKTPEKRKDDEEYAGSTDVEEPGGSGEGSAVDTEDELQRVENESRQKKAAAGGKQVKQEDPYGGSTDENTDAEAEEDHPIPVLPDFLSGKRFFLYGKFPNNERRLLLRYIVAFNGLIEDYMTETVQFVVTSEGWHDSFEDALMENGNLNFVKPAWIYAINQRQKTLPYQPYTVVP</sequence>
<dbReference type="GO" id="GO:0006284">
    <property type="term" value="P:base-excision repair"/>
    <property type="evidence" value="ECO:0007669"/>
    <property type="project" value="InterPro"/>
</dbReference>
<keyword evidence="9" id="KW-0234">DNA repair</keyword>
<protein>
    <recommendedName>
        <fullName evidence="13">DNA repair protein XRCC1</fullName>
    </recommendedName>
    <alternativeName>
        <fullName evidence="14">X-ray repair cross-complementing protein 1</fullName>
    </alternativeName>
</protein>
<keyword evidence="10" id="KW-0539">Nucleus</keyword>
<dbReference type="CDD" id="cd17707">
    <property type="entry name" value="BRCT_XRCC1_rpt2"/>
    <property type="match status" value="1"/>
</dbReference>
<dbReference type="Pfam" id="PF01834">
    <property type="entry name" value="XRCC1_N"/>
    <property type="match status" value="1"/>
</dbReference>
<evidence type="ECO:0000256" key="9">
    <source>
        <dbReference type="ARBA" id="ARBA00023204"/>
    </source>
</evidence>
<dbReference type="Pfam" id="PF16589">
    <property type="entry name" value="BRCT_2"/>
    <property type="match status" value="1"/>
</dbReference>
<organism evidence="17 18">
    <name type="scientific">Liparis tanakae</name>
    <name type="common">Tanaka's snailfish</name>
    <dbReference type="NCBI Taxonomy" id="230148"/>
    <lineage>
        <taxon>Eukaryota</taxon>
        <taxon>Metazoa</taxon>
        <taxon>Chordata</taxon>
        <taxon>Craniata</taxon>
        <taxon>Vertebrata</taxon>
        <taxon>Euteleostomi</taxon>
        <taxon>Actinopterygii</taxon>
        <taxon>Neopterygii</taxon>
        <taxon>Teleostei</taxon>
        <taxon>Neoteleostei</taxon>
        <taxon>Acanthomorphata</taxon>
        <taxon>Eupercaria</taxon>
        <taxon>Perciformes</taxon>
        <taxon>Cottioidei</taxon>
        <taxon>Cottales</taxon>
        <taxon>Liparidae</taxon>
        <taxon>Liparis</taxon>
    </lineage>
</organism>
<dbReference type="OrthoDB" id="25840at2759"/>
<keyword evidence="4" id="KW-1017">Isopeptide bond</keyword>
<dbReference type="Gene3D" id="3.40.50.10190">
    <property type="entry name" value="BRCT domain"/>
    <property type="match status" value="2"/>
</dbReference>
<evidence type="ECO:0000256" key="2">
    <source>
        <dbReference type="ARBA" id="ARBA00004286"/>
    </source>
</evidence>
<feature type="compositionally biased region" description="Basic and acidic residues" evidence="15">
    <location>
        <begin position="448"/>
        <end position="458"/>
    </location>
</feature>
<reference evidence="17 18" key="1">
    <citation type="submission" date="2019-03" db="EMBL/GenBank/DDBJ databases">
        <title>First draft genome of Liparis tanakae, snailfish: a comprehensive survey of snailfish specific genes.</title>
        <authorList>
            <person name="Kim W."/>
            <person name="Song I."/>
            <person name="Jeong J.-H."/>
            <person name="Kim D."/>
            <person name="Kim S."/>
            <person name="Ryu S."/>
            <person name="Song J.Y."/>
            <person name="Lee S.K."/>
        </authorList>
    </citation>
    <scope>NUCLEOTIDE SEQUENCE [LARGE SCALE GENOMIC DNA]</scope>
    <source>
        <tissue evidence="17">Muscle</tissue>
    </source>
</reference>
<dbReference type="GO" id="GO:0005694">
    <property type="term" value="C:chromosome"/>
    <property type="evidence" value="ECO:0007669"/>
    <property type="project" value="UniProtKB-SubCell"/>
</dbReference>
<dbReference type="Pfam" id="PF00533">
    <property type="entry name" value="BRCT"/>
    <property type="match status" value="1"/>
</dbReference>
<keyword evidence="3" id="KW-0158">Chromosome</keyword>
<evidence type="ECO:0000256" key="13">
    <source>
        <dbReference type="ARBA" id="ARBA00068212"/>
    </source>
</evidence>
<evidence type="ECO:0000256" key="1">
    <source>
        <dbReference type="ARBA" id="ARBA00004123"/>
    </source>
</evidence>
<dbReference type="SMART" id="SM00292">
    <property type="entry name" value="BRCT"/>
    <property type="match status" value="2"/>
</dbReference>
<dbReference type="EMBL" id="SRLO01000033">
    <property type="protein sequence ID" value="TNN83317.1"/>
    <property type="molecule type" value="Genomic_DNA"/>
</dbReference>
<comment type="subunit">
    <text evidence="12">Homodimer. Interacts with polynucleotide kinase (PNK), DNA polymerase-beta (POLB) and DNA ligase III (LIG3). Interacts with APTX and APLF. Interacts with APEX1; the interaction is induced by SIRT1 and increases with the acetylated form of APEX1. Interacts with (poly-ADP-ribosylated) PARP1.</text>
</comment>
<gene>
    <name evidence="17" type="primary">Xrcc1</name>
    <name evidence="17" type="ORF">EYF80_006298</name>
</gene>
<dbReference type="InterPro" id="IPR045080">
    <property type="entry name" value="BRCT_XRCC1_rpt1"/>
</dbReference>
<evidence type="ECO:0000256" key="10">
    <source>
        <dbReference type="ARBA" id="ARBA00023242"/>
    </source>
</evidence>
<evidence type="ECO:0000259" key="16">
    <source>
        <dbReference type="PROSITE" id="PS50172"/>
    </source>
</evidence>
<feature type="region of interest" description="Disordered" evidence="15">
    <location>
        <begin position="172"/>
        <end position="288"/>
    </location>
</feature>
<evidence type="ECO:0000313" key="18">
    <source>
        <dbReference type="Proteomes" id="UP000314294"/>
    </source>
</evidence>
<name>A0A4Z2IZY4_9TELE</name>
<dbReference type="FunFam" id="3.40.50.10190:FF:000008">
    <property type="entry name" value="X-ray repair cross complementing 1"/>
    <property type="match status" value="1"/>
</dbReference>
<keyword evidence="8" id="KW-0832">Ubl conjugation</keyword>
<keyword evidence="18" id="KW-1185">Reference proteome</keyword>
<evidence type="ECO:0000256" key="4">
    <source>
        <dbReference type="ARBA" id="ARBA00022499"/>
    </source>
</evidence>
<evidence type="ECO:0000256" key="8">
    <source>
        <dbReference type="ARBA" id="ARBA00022843"/>
    </source>
</evidence>
<evidence type="ECO:0000256" key="15">
    <source>
        <dbReference type="SAM" id="MobiDB-lite"/>
    </source>
</evidence>
<keyword evidence="7" id="KW-0227">DNA damage</keyword>
<evidence type="ECO:0000256" key="11">
    <source>
        <dbReference type="ARBA" id="ARBA00055460"/>
    </source>
</evidence>
<evidence type="ECO:0000256" key="3">
    <source>
        <dbReference type="ARBA" id="ARBA00022454"/>
    </source>
</evidence>
<dbReference type="FunFam" id="2.60.120.260:FF:000025">
    <property type="entry name" value="DNA repair protein XRCC1 isoform X1"/>
    <property type="match status" value="1"/>
</dbReference>
<dbReference type="InterPro" id="IPR008979">
    <property type="entry name" value="Galactose-bd-like_sf"/>
</dbReference>